<comment type="function">
    <text evidence="4">This protein is located at the 30S-50S ribosomal subunit interface and may play a role in the structure and function of the aminoacyl-tRNA binding site.</text>
</comment>
<dbReference type="GO" id="GO:0005840">
    <property type="term" value="C:ribosome"/>
    <property type="evidence" value="ECO:0007669"/>
    <property type="project" value="UniProtKB-KW"/>
</dbReference>
<keyword evidence="2 5" id="KW-0689">Ribosomal protein</keyword>
<dbReference type="Gene3D" id="2.30.30.790">
    <property type="match status" value="1"/>
</dbReference>
<protein>
    <recommendedName>
        <fullName evidence="4">50S ribosomal protein L19</fullName>
    </recommendedName>
</protein>
<evidence type="ECO:0000256" key="4">
    <source>
        <dbReference type="RuleBase" id="RU000559"/>
    </source>
</evidence>
<dbReference type="InterPro" id="IPR001857">
    <property type="entry name" value="Ribosomal_bL19"/>
</dbReference>
<proteinExistence type="inferred from homology"/>
<reference evidence="5" key="1">
    <citation type="journal article" date="2021" name="Front. Microbiol.">
        <title>Genome Analysis of a Verrucomicrobial Endosymbiont With a Tiny Genome Discovered in an Antarctic Lake.</title>
        <authorList>
            <person name="Williams T.J."/>
            <person name="Allen M.A."/>
            <person name="Ivanova N."/>
            <person name="Huntemann M."/>
            <person name="Haque S."/>
            <person name="Hancock A.M."/>
            <person name="Brazendale S."/>
            <person name="Cavicchioli R."/>
        </authorList>
    </citation>
    <scope>NUCLEOTIDE SEQUENCE</scope>
    <source>
        <strain evidence="5">MAG_Ga0307966_1000010</strain>
    </source>
</reference>
<gene>
    <name evidence="5" type="ORF">QTO32_00940</name>
</gene>
<dbReference type="Proteomes" id="UP001238843">
    <property type="component" value="Chromosome"/>
</dbReference>
<dbReference type="Pfam" id="PF01245">
    <property type="entry name" value="Ribosomal_L19"/>
    <property type="match status" value="1"/>
</dbReference>
<dbReference type="PANTHER" id="PTHR15680:SF9">
    <property type="entry name" value="LARGE RIBOSOMAL SUBUNIT PROTEIN BL19M"/>
    <property type="match status" value="1"/>
</dbReference>
<dbReference type="GO" id="GO:1990904">
    <property type="term" value="C:ribonucleoprotein complex"/>
    <property type="evidence" value="ECO:0007669"/>
    <property type="project" value="UniProtKB-KW"/>
</dbReference>
<sequence>MLNSVFRGICKNVVKDSFEIKTGSWVNITTEFLDNDKVRSQVFSGIITSVTGCILNKNVRVMRIQKNTVVEKLFNLNSPKIKSISFINKIKKLKKSKLFFLKKIK</sequence>
<evidence type="ECO:0000256" key="2">
    <source>
        <dbReference type="ARBA" id="ARBA00022980"/>
    </source>
</evidence>
<dbReference type="InterPro" id="IPR008991">
    <property type="entry name" value="Translation_prot_SH3-like_sf"/>
</dbReference>
<keyword evidence="3 4" id="KW-0687">Ribonucleoprotein</keyword>
<accession>A0AA51GE20</accession>
<dbReference type="InterPro" id="IPR038657">
    <property type="entry name" value="Ribosomal_bL19_sf"/>
</dbReference>
<evidence type="ECO:0000256" key="3">
    <source>
        <dbReference type="ARBA" id="ARBA00023274"/>
    </source>
</evidence>
<comment type="similarity">
    <text evidence="1 4">Belongs to the bacterial ribosomal protein bL19 family.</text>
</comment>
<reference evidence="5" key="2">
    <citation type="submission" date="2023-06" db="EMBL/GenBank/DDBJ databases">
        <authorList>
            <person name="Williams T.J."/>
            <person name="Allen M.A."/>
            <person name="Ivanova N."/>
            <person name="Huntemann M."/>
            <person name="Haque S."/>
            <person name="Hancock A.M."/>
            <person name="Brazendale S."/>
            <person name="Cavicchioli R."/>
        </authorList>
    </citation>
    <scope>NUCLEOTIDE SEQUENCE</scope>
    <source>
        <strain evidence="5">MAG_Ga0307966_1000010</strain>
    </source>
</reference>
<dbReference type="SUPFAM" id="SSF50104">
    <property type="entry name" value="Translation proteins SH3-like domain"/>
    <property type="match status" value="1"/>
</dbReference>
<name>A0AA51GE20_9BACT</name>
<dbReference type="EMBL" id="CP128385">
    <property type="protein sequence ID" value="WMI30467.1"/>
    <property type="molecule type" value="Genomic_DNA"/>
</dbReference>
<dbReference type="PRINTS" id="PR00061">
    <property type="entry name" value="RIBOSOMALL19"/>
</dbReference>
<evidence type="ECO:0000313" key="5">
    <source>
        <dbReference type="EMBL" id="WMI30467.1"/>
    </source>
</evidence>
<dbReference type="GO" id="GO:0003735">
    <property type="term" value="F:structural constituent of ribosome"/>
    <property type="evidence" value="ECO:0007669"/>
    <property type="project" value="InterPro"/>
</dbReference>
<dbReference type="AlphaFoldDB" id="A0AA51GE20"/>
<dbReference type="GO" id="GO:0006412">
    <property type="term" value="P:translation"/>
    <property type="evidence" value="ECO:0007669"/>
    <property type="project" value="InterPro"/>
</dbReference>
<dbReference type="PANTHER" id="PTHR15680">
    <property type="entry name" value="RIBOSOMAL PROTEIN L19"/>
    <property type="match status" value="1"/>
</dbReference>
<evidence type="ECO:0000256" key="1">
    <source>
        <dbReference type="ARBA" id="ARBA00005781"/>
    </source>
</evidence>
<organism evidence="5">
    <name type="scientific">Candidatus Organicella extenuata</name>
    <dbReference type="NCBI Taxonomy" id="2841811"/>
    <lineage>
        <taxon>Bacteria</taxon>
        <taxon>Pseudomonadati</taxon>
        <taxon>Verrucomicrobiota</taxon>
        <taxon>Candidatus Organicella</taxon>
    </lineage>
</organism>